<proteinExistence type="predicted"/>
<dbReference type="OMA" id="LANCYIY"/>
<keyword evidence="4" id="KW-1185">Reference proteome</keyword>
<dbReference type="Proteomes" id="UP000006591">
    <property type="component" value="Chromosome 2"/>
</dbReference>
<dbReference type="Pfam" id="PF03478">
    <property type="entry name" value="Beta-prop_KIB1-4"/>
    <property type="match status" value="1"/>
</dbReference>
<dbReference type="Pfam" id="PF12937">
    <property type="entry name" value="F-box-like"/>
    <property type="match status" value="1"/>
</dbReference>
<evidence type="ECO:0008006" key="5">
    <source>
        <dbReference type="Google" id="ProtNLM"/>
    </source>
</evidence>
<dbReference type="PANTHER" id="PTHR33110">
    <property type="entry name" value="F-BOX/KELCH-REPEAT PROTEIN-RELATED"/>
    <property type="match status" value="1"/>
</dbReference>
<dbReference type="Gramene" id="ONIVA02G12960.1">
    <property type="protein sequence ID" value="ONIVA02G12960.1"/>
    <property type="gene ID" value="ONIVA02G12960"/>
</dbReference>
<dbReference type="EnsemblPlants" id="ONIVA02G12960.1">
    <property type="protein sequence ID" value="ONIVA02G12960.1"/>
    <property type="gene ID" value="ONIVA02G12960"/>
</dbReference>
<evidence type="ECO:0000259" key="1">
    <source>
        <dbReference type="Pfam" id="PF03478"/>
    </source>
</evidence>
<dbReference type="SUPFAM" id="SSF81383">
    <property type="entry name" value="F-box domain"/>
    <property type="match status" value="1"/>
</dbReference>
<feature type="domain" description="KIB1-4 beta-propeller" evidence="1">
    <location>
        <begin position="163"/>
        <end position="323"/>
    </location>
</feature>
<evidence type="ECO:0000313" key="4">
    <source>
        <dbReference type="Proteomes" id="UP000006591"/>
    </source>
</evidence>
<evidence type="ECO:0000313" key="3">
    <source>
        <dbReference type="EnsemblPlants" id="ONIVA02G12960.1"/>
    </source>
</evidence>
<organism evidence="3">
    <name type="scientific">Oryza nivara</name>
    <name type="common">Indian wild rice</name>
    <name type="synonym">Oryza sativa f. spontanea</name>
    <dbReference type="NCBI Taxonomy" id="4536"/>
    <lineage>
        <taxon>Eukaryota</taxon>
        <taxon>Viridiplantae</taxon>
        <taxon>Streptophyta</taxon>
        <taxon>Embryophyta</taxon>
        <taxon>Tracheophyta</taxon>
        <taxon>Spermatophyta</taxon>
        <taxon>Magnoliopsida</taxon>
        <taxon>Liliopsida</taxon>
        <taxon>Poales</taxon>
        <taxon>Poaceae</taxon>
        <taxon>BOP clade</taxon>
        <taxon>Oryzoideae</taxon>
        <taxon>Oryzeae</taxon>
        <taxon>Oryzinae</taxon>
        <taxon>Oryza</taxon>
    </lineage>
</organism>
<reference evidence="3" key="2">
    <citation type="submission" date="2018-04" db="EMBL/GenBank/DDBJ databases">
        <title>OnivRS2 (Oryza nivara Reference Sequence Version 2).</title>
        <authorList>
            <person name="Zhang J."/>
            <person name="Kudrna D."/>
            <person name="Lee S."/>
            <person name="Talag J."/>
            <person name="Rajasekar S."/>
            <person name="Welchert J."/>
            <person name="Hsing Y.-I."/>
            <person name="Wing R.A."/>
        </authorList>
    </citation>
    <scope>NUCLEOTIDE SEQUENCE [LARGE SCALE GENOMIC DNA]</scope>
    <source>
        <strain evidence="3">SL10</strain>
    </source>
</reference>
<evidence type="ECO:0000259" key="2">
    <source>
        <dbReference type="Pfam" id="PF12937"/>
    </source>
</evidence>
<dbReference type="InterPro" id="IPR005174">
    <property type="entry name" value="KIB1-4_b-propeller"/>
</dbReference>
<name>A0A0E0G4Q1_ORYNI</name>
<reference evidence="3" key="1">
    <citation type="submission" date="2015-04" db="UniProtKB">
        <authorList>
            <consortium name="EnsemblPlants"/>
        </authorList>
    </citation>
    <scope>IDENTIFICATION</scope>
    <source>
        <strain evidence="3">SL10</strain>
    </source>
</reference>
<dbReference type="PANTHER" id="PTHR33110:SF44">
    <property type="entry name" value="DUF295 DOMAIN-CONTAINING PROTEIN"/>
    <property type="match status" value="1"/>
</dbReference>
<protein>
    <recommendedName>
        <fullName evidence="5">F-box domain-containing protein</fullName>
    </recommendedName>
</protein>
<feature type="domain" description="F-box" evidence="2">
    <location>
        <begin position="4"/>
        <end position="39"/>
    </location>
</feature>
<dbReference type="InterPro" id="IPR036047">
    <property type="entry name" value="F-box-like_dom_sf"/>
</dbReference>
<sequence>MTLISDLPPELLPCIAGHLHAAVDVVRFHAVCREWRDALRYLPRRPSFLPWLLAPWPTPDDDTAAAGGACRCVFSRTTYHAPGLGIRDKRVAHYDGGASWFVGGLFVNPLTGRAAACAVDDPYLSDWIDNEGSRCIFSGDGTLLTCCFYDAGPPLSIYGAIWCPDYQQVWKRLGDADSDERACAVAYHDGAAVCVDLARCYVHEIGGPAAGDQTTFLPLPDEPGKVRRRSYLLELRGELLLASVLQDAGCTDDDDDDRLSVSVHAFDLVAALNALDQLDAAVDGAGGGDPPSPSVWEKMDGATGDHVLFLGYPSSFAVEAARYGGEVYAYIMTSVSDLPPELVCLIGRRLHTAINVVRFHAVCSDWRQSLRHIPPSPPPAAALLPWLPAPSSGDDADAAAGVACRCVFSKTSYHAPGLCFRDRRVAHADGTASWFINDKLVNPLTGWINVGRVKKYPWMWTDGSKGFFHCVVSGDGSLLVYRLSPRWRSPNRLSITPTTAAPPCARARSGCRRAAAGGGTAAATLVETLPAGWNDERCMWFLPLPCIVDPVLTEEQEEDAAARAYQQRRQHQQRDLRIHVSDLSPQVDSCRLREMYSEHGKVVRAGEGRVRQAGGDREGLGS</sequence>
<accession>A0A0E0G4Q1</accession>
<dbReference type="HOGENOM" id="CLU_439681_0_0_1"/>
<dbReference type="InterPro" id="IPR001810">
    <property type="entry name" value="F-box_dom"/>
</dbReference>
<dbReference type="AlphaFoldDB" id="A0A0E0G4Q1"/>
<dbReference type="eggNOG" id="ENOG502RRQJ">
    <property type="taxonomic scope" value="Eukaryota"/>
</dbReference>
<dbReference type="STRING" id="4536.A0A0E0G4Q1"/>